<dbReference type="InterPro" id="IPR024531">
    <property type="entry name" value="Erythronate-4-P_DHase_dimer"/>
</dbReference>
<dbReference type="UniPathway" id="UPA00244">
    <property type="reaction ID" value="UER00310"/>
</dbReference>
<keyword evidence="10" id="KW-1185">Reference proteome</keyword>
<evidence type="ECO:0000259" key="6">
    <source>
        <dbReference type="Pfam" id="PF00389"/>
    </source>
</evidence>
<reference evidence="9 10" key="1">
    <citation type="submission" date="2019-03" db="EMBL/GenBank/DDBJ databases">
        <title>Genomic Encyclopedia of Archaeal and Bacterial Type Strains, Phase II (KMG-II): from individual species to whole genera.</title>
        <authorList>
            <person name="Goeker M."/>
        </authorList>
    </citation>
    <scope>NUCLEOTIDE SEQUENCE [LARGE SCALE GENOMIC DNA]</scope>
    <source>
        <strain evidence="9 10">DSM 15388</strain>
    </source>
</reference>
<dbReference type="InterPro" id="IPR038251">
    <property type="entry name" value="PdxB_dimer_sf"/>
</dbReference>
<dbReference type="AlphaFoldDB" id="A0A4R3I992"/>
<evidence type="ECO:0000256" key="4">
    <source>
        <dbReference type="ARBA" id="ARBA00023096"/>
    </source>
</evidence>
<keyword evidence="2 5" id="KW-0560">Oxidoreductase</keyword>
<evidence type="ECO:0000313" key="10">
    <source>
        <dbReference type="Proteomes" id="UP000295793"/>
    </source>
</evidence>
<evidence type="ECO:0000256" key="2">
    <source>
        <dbReference type="ARBA" id="ARBA00023002"/>
    </source>
</evidence>
<organism evidence="9 10">
    <name type="scientific">Reinekea marinisedimentorum</name>
    <dbReference type="NCBI Taxonomy" id="230495"/>
    <lineage>
        <taxon>Bacteria</taxon>
        <taxon>Pseudomonadati</taxon>
        <taxon>Pseudomonadota</taxon>
        <taxon>Gammaproteobacteria</taxon>
        <taxon>Oceanospirillales</taxon>
        <taxon>Saccharospirillaceae</taxon>
        <taxon>Reinekea</taxon>
    </lineage>
</organism>
<dbReference type="Gene3D" id="3.30.1370.170">
    <property type="match status" value="1"/>
</dbReference>
<feature type="binding site" evidence="5">
    <location>
        <position position="69"/>
    </location>
    <ligand>
        <name>substrate</name>
    </ligand>
</feature>
<dbReference type="InterPro" id="IPR050223">
    <property type="entry name" value="D-isomer_2-hydroxyacid_DH"/>
</dbReference>
<dbReference type="GO" id="GO:0051287">
    <property type="term" value="F:NAD binding"/>
    <property type="evidence" value="ECO:0007669"/>
    <property type="project" value="InterPro"/>
</dbReference>
<evidence type="ECO:0000256" key="1">
    <source>
        <dbReference type="ARBA" id="ARBA00022490"/>
    </source>
</evidence>
<evidence type="ECO:0000259" key="7">
    <source>
        <dbReference type="Pfam" id="PF02826"/>
    </source>
</evidence>
<feature type="binding site" evidence="5">
    <location>
        <position position="260"/>
    </location>
    <ligand>
        <name>substrate</name>
    </ligand>
</feature>
<dbReference type="Proteomes" id="UP000295793">
    <property type="component" value="Unassembled WGS sequence"/>
</dbReference>
<dbReference type="PANTHER" id="PTHR10996:SF178">
    <property type="entry name" value="2-HYDROXYACID DEHYDROGENASE YGL185C-RELATED"/>
    <property type="match status" value="1"/>
</dbReference>
<dbReference type="PROSITE" id="PS00671">
    <property type="entry name" value="D_2_HYDROXYACID_DH_3"/>
    <property type="match status" value="1"/>
</dbReference>
<dbReference type="InterPro" id="IPR020921">
    <property type="entry name" value="Erythronate-4-P_DHase"/>
</dbReference>
<comment type="caution">
    <text evidence="9">The sequence shown here is derived from an EMBL/GenBank/DDBJ whole genome shotgun (WGS) entry which is preliminary data.</text>
</comment>
<comment type="pathway">
    <text evidence="5">Cofactor biosynthesis; pyridoxine 5'-phosphate biosynthesis; pyridoxine 5'-phosphate from D-erythrose 4-phosphate: step 2/5.</text>
</comment>
<feature type="domain" description="Erythronate-4-phosphate dehydrogenase dimerisation" evidence="8">
    <location>
        <begin position="307"/>
        <end position="374"/>
    </location>
</feature>
<dbReference type="PROSITE" id="PS00065">
    <property type="entry name" value="D_2_HYDROXYACID_DH_1"/>
    <property type="match status" value="1"/>
</dbReference>
<dbReference type="GO" id="GO:0008615">
    <property type="term" value="P:pyridoxine biosynthetic process"/>
    <property type="evidence" value="ECO:0007669"/>
    <property type="project" value="UniProtKB-UniRule"/>
</dbReference>
<keyword evidence="4 5" id="KW-0664">Pyridoxine biosynthesis</keyword>
<feature type="domain" description="D-isomer specific 2-hydroxyacid dehydrogenase NAD-binding" evidence="7">
    <location>
        <begin position="118"/>
        <end position="258"/>
    </location>
</feature>
<feature type="binding site" evidence="5">
    <location>
        <position position="259"/>
    </location>
    <ligand>
        <name>NAD(+)</name>
        <dbReference type="ChEBI" id="CHEBI:57540"/>
    </ligand>
</feature>
<dbReference type="HAMAP" id="MF_01825">
    <property type="entry name" value="PdxB"/>
    <property type="match status" value="1"/>
</dbReference>
<feature type="domain" description="D-isomer specific 2-hydroxyacid dehydrogenase catalytic" evidence="6">
    <location>
        <begin position="36"/>
        <end position="275"/>
    </location>
</feature>
<comment type="catalytic activity">
    <reaction evidence="5">
        <text>4-phospho-D-erythronate + NAD(+) = (R)-3-hydroxy-2-oxo-4-phosphooxybutanoate + NADH + H(+)</text>
        <dbReference type="Rhea" id="RHEA:18829"/>
        <dbReference type="ChEBI" id="CHEBI:15378"/>
        <dbReference type="ChEBI" id="CHEBI:57540"/>
        <dbReference type="ChEBI" id="CHEBI:57945"/>
        <dbReference type="ChEBI" id="CHEBI:58538"/>
        <dbReference type="ChEBI" id="CHEBI:58766"/>
        <dbReference type="EC" id="1.1.1.290"/>
    </reaction>
</comment>
<dbReference type="RefSeq" id="WP_132701783.1">
    <property type="nucleotide sequence ID" value="NZ_SLZR01000008.1"/>
</dbReference>
<dbReference type="OrthoDB" id="9770208at2"/>
<evidence type="ECO:0000259" key="8">
    <source>
        <dbReference type="Pfam" id="PF11890"/>
    </source>
</evidence>
<dbReference type="EC" id="1.1.1.290" evidence="5"/>
<gene>
    <name evidence="5" type="primary">pdxB</name>
    <name evidence="9" type="ORF">BCF53_108187</name>
</gene>
<comment type="subunit">
    <text evidence="5">Homodimer.</text>
</comment>
<keyword evidence="3 5" id="KW-0520">NAD</keyword>
<dbReference type="SUPFAM" id="SSF52283">
    <property type="entry name" value="Formate/glycerate dehydrogenase catalytic domain-like"/>
    <property type="match status" value="1"/>
</dbReference>
<feature type="binding site" evidence="5">
    <location>
        <position position="178"/>
    </location>
    <ligand>
        <name>NAD(+)</name>
        <dbReference type="ChEBI" id="CHEBI:57540"/>
    </ligand>
</feature>
<dbReference type="PANTHER" id="PTHR10996">
    <property type="entry name" value="2-HYDROXYACID DEHYDROGENASE-RELATED"/>
    <property type="match status" value="1"/>
</dbReference>
<keyword evidence="1 5" id="KW-0963">Cytoplasm</keyword>
<protein>
    <recommendedName>
        <fullName evidence="5">Erythronate-4-phosphate dehydrogenase</fullName>
        <ecNumber evidence="5">1.1.1.290</ecNumber>
    </recommendedName>
</protein>
<evidence type="ECO:0000256" key="5">
    <source>
        <dbReference type="HAMAP-Rule" id="MF_01825"/>
    </source>
</evidence>
<dbReference type="Pfam" id="PF11890">
    <property type="entry name" value="DUF3410"/>
    <property type="match status" value="1"/>
</dbReference>
<feature type="binding site" evidence="5">
    <location>
        <position position="48"/>
    </location>
    <ligand>
        <name>substrate</name>
    </ligand>
</feature>
<dbReference type="InterPro" id="IPR029752">
    <property type="entry name" value="D-isomer_DH_CS1"/>
</dbReference>
<sequence>MTLRIVADENMPNVEAWFAPLASSIVRKPGRSLSSEDLAEADVLLVRSVTRVDQALLQGTPVKFVGSATIGTDHIDLPYLQSNNISFHHAPGCNAQSVCDWLLAVLSRLHLDHDLDWWQKTIGVVGAGNVGGKVVERLKLLGCRVLVCDPLRYEAGSLAEHTHLQTLLEFSDIVCLHTPHTRDGNHPTHHMIGQAQLEKMRAGSWLINAGRGPVIEPNALLAALSSGHIQSVLDVWPQEPLVPAALLNEVELASPHVAGYSLEGKFEGTRMLADALYCWAAAEQPAKVEAPKGLSLDVRAFECDDINEWLSNIVLAVYDPARDTVTMNLTAAGGDVQAEAFDQLRKSYPVRRELASTELTNIPEALLLRLEQLGFRC</sequence>
<name>A0A4R3I992_9GAMM</name>
<accession>A0A4R3I992</accession>
<comment type="caution">
    <text evidence="5">Lacks conserved residue(s) required for the propagation of feature annotation.</text>
</comment>
<feature type="active site" evidence="5">
    <location>
        <position position="211"/>
    </location>
</feature>
<dbReference type="CDD" id="cd12158">
    <property type="entry name" value="ErythrP_dh"/>
    <property type="match status" value="1"/>
</dbReference>
<dbReference type="InterPro" id="IPR006140">
    <property type="entry name" value="D-isomer_DH_NAD-bd"/>
</dbReference>
<feature type="active site" description="Proton donor" evidence="5">
    <location>
        <position position="256"/>
    </location>
</feature>
<dbReference type="EMBL" id="SLZR01000008">
    <property type="protein sequence ID" value="TCS40818.1"/>
    <property type="molecule type" value="Genomic_DNA"/>
</dbReference>
<dbReference type="InterPro" id="IPR029753">
    <property type="entry name" value="D-isomer_DH_CS"/>
</dbReference>
<dbReference type="GO" id="GO:0046983">
    <property type="term" value="F:protein dimerization activity"/>
    <property type="evidence" value="ECO:0007669"/>
    <property type="project" value="InterPro"/>
</dbReference>
<dbReference type="GO" id="GO:0033711">
    <property type="term" value="F:4-phosphoerythronate dehydrogenase activity"/>
    <property type="evidence" value="ECO:0007669"/>
    <property type="project" value="UniProtKB-EC"/>
</dbReference>
<dbReference type="GO" id="GO:0030267">
    <property type="term" value="F:glyoxylate reductase (NADPH) activity"/>
    <property type="evidence" value="ECO:0007669"/>
    <property type="project" value="TreeGrafter"/>
</dbReference>
<comment type="function">
    <text evidence="5">Catalyzes the oxidation of erythronate-4-phosphate to 3-hydroxy-2-oxo-4-phosphonooxybutanoate.</text>
</comment>
<dbReference type="InterPro" id="IPR006139">
    <property type="entry name" value="D-isomer_2_OHA_DH_cat_dom"/>
</dbReference>
<dbReference type="InterPro" id="IPR036291">
    <property type="entry name" value="NAD(P)-bd_dom_sf"/>
</dbReference>
<dbReference type="Pfam" id="PF02826">
    <property type="entry name" value="2-Hacid_dh_C"/>
    <property type="match status" value="1"/>
</dbReference>
<dbReference type="GO" id="GO:0005829">
    <property type="term" value="C:cytosol"/>
    <property type="evidence" value="ECO:0007669"/>
    <property type="project" value="TreeGrafter"/>
</dbReference>
<evidence type="ECO:0000256" key="3">
    <source>
        <dbReference type="ARBA" id="ARBA00023027"/>
    </source>
</evidence>
<proteinExistence type="inferred from homology"/>
<feature type="binding site" evidence="5">
    <location>
        <position position="234"/>
    </location>
    <ligand>
        <name>NAD(+)</name>
        <dbReference type="ChEBI" id="CHEBI:57540"/>
    </ligand>
</feature>
<dbReference type="SUPFAM" id="SSF51735">
    <property type="entry name" value="NAD(P)-binding Rossmann-fold domains"/>
    <property type="match status" value="1"/>
</dbReference>
<dbReference type="Gene3D" id="3.40.50.720">
    <property type="entry name" value="NAD(P)-binding Rossmann-like Domain"/>
    <property type="match status" value="2"/>
</dbReference>
<evidence type="ECO:0000313" key="9">
    <source>
        <dbReference type="EMBL" id="TCS40818.1"/>
    </source>
</evidence>
<comment type="subcellular location">
    <subcellularLocation>
        <location evidence="5">Cytoplasm</location>
    </subcellularLocation>
</comment>
<dbReference type="Pfam" id="PF00389">
    <property type="entry name" value="2-Hacid_dh"/>
    <property type="match status" value="1"/>
</dbReference>
<feature type="binding site" evidence="5">
    <location>
        <position position="149"/>
    </location>
    <ligand>
        <name>NAD(+)</name>
        <dbReference type="ChEBI" id="CHEBI:57540"/>
    </ligand>
</feature>
<dbReference type="GO" id="GO:0016618">
    <property type="term" value="F:hydroxypyruvate reductase [NAD(P)H] activity"/>
    <property type="evidence" value="ECO:0007669"/>
    <property type="project" value="TreeGrafter"/>
</dbReference>
<comment type="similarity">
    <text evidence="5">Belongs to the D-isomer specific 2-hydroxyacid dehydrogenase family. PdxB subfamily.</text>
</comment>
<feature type="active site" evidence="5">
    <location>
        <position position="239"/>
    </location>
</feature>